<protein>
    <submittedName>
        <fullName evidence="3">LEA type 2 family protein</fullName>
    </submittedName>
</protein>
<organism evidence="3 4">
    <name type="scientific">Thiopseudomonas alkaliphila</name>
    <dbReference type="NCBI Taxonomy" id="1697053"/>
    <lineage>
        <taxon>Bacteria</taxon>
        <taxon>Pseudomonadati</taxon>
        <taxon>Pseudomonadota</taxon>
        <taxon>Gammaproteobacteria</taxon>
        <taxon>Pseudomonadales</taxon>
        <taxon>Pseudomonadaceae</taxon>
        <taxon>Thiopseudomonas</taxon>
    </lineage>
</organism>
<dbReference type="RefSeq" id="WP_053102133.1">
    <property type="nucleotide sequence ID" value="NZ_CP012358.1"/>
</dbReference>
<dbReference type="GO" id="GO:0009269">
    <property type="term" value="P:response to desiccation"/>
    <property type="evidence" value="ECO:0007669"/>
    <property type="project" value="InterPro"/>
</dbReference>
<sequence>MMALTATRTFLLTLMALIVTLSATGCASRSAALQSPEIQLVDAEVVRAKLLEQEFLLRFRIDNPNDSPLSLRQINYQLNLNDIPLATDQRNINLNVPAHQYAYLELPVFTNLWRHLKTLISAIKQPTEPVQYSLQAEVSTGRLFRQSFNVQRNGTLTPDSF</sequence>
<comment type="caution">
    <text evidence="3">The sequence shown here is derived from an EMBL/GenBank/DDBJ whole genome shotgun (WGS) entry which is preliminary data.</text>
</comment>
<feature type="domain" description="Water stress and hypersensitive response" evidence="2">
    <location>
        <begin position="38"/>
        <end position="157"/>
    </location>
</feature>
<reference evidence="3" key="2">
    <citation type="journal article" date="2022" name="Sci. Total Environ.">
        <title>Prevalence, transmission, and molecular epidemiology of tet(X)-positive bacteria among humans, animals, and environmental niches in China: An epidemiological, and genomic-based study.</title>
        <authorList>
            <person name="Dong N."/>
            <person name="Zeng Y."/>
            <person name="Cai C."/>
            <person name="Sun C."/>
            <person name="Lu J."/>
            <person name="Liu C."/>
            <person name="Zhou H."/>
            <person name="Sun Q."/>
            <person name="Shu L."/>
            <person name="Wang H."/>
            <person name="Wang Y."/>
            <person name="Wang S."/>
            <person name="Wu C."/>
            <person name="Chan E.W."/>
            <person name="Chen G."/>
            <person name="Shen Z."/>
            <person name="Chen S."/>
            <person name="Zhang R."/>
        </authorList>
    </citation>
    <scope>NUCLEOTIDE SEQUENCE</scope>
    <source>
        <strain evidence="3">DF46-2-2</strain>
    </source>
</reference>
<dbReference type="EMBL" id="JACANB010000004">
    <property type="protein sequence ID" value="MDM1696455.1"/>
    <property type="molecule type" value="Genomic_DNA"/>
</dbReference>
<dbReference type="SUPFAM" id="SSF117070">
    <property type="entry name" value="LEA14-like"/>
    <property type="match status" value="1"/>
</dbReference>
<dbReference type="GeneID" id="93982703"/>
<evidence type="ECO:0000259" key="2">
    <source>
        <dbReference type="SMART" id="SM00769"/>
    </source>
</evidence>
<evidence type="ECO:0000256" key="1">
    <source>
        <dbReference type="SAM" id="SignalP"/>
    </source>
</evidence>
<dbReference type="AlphaFoldDB" id="A0AAW7DR30"/>
<accession>A0AAW7DR30</accession>
<proteinExistence type="predicted"/>
<name>A0AAW7DR30_9GAMM</name>
<evidence type="ECO:0000313" key="3">
    <source>
        <dbReference type="EMBL" id="MDM1696455.1"/>
    </source>
</evidence>
<dbReference type="Gene3D" id="2.60.40.1820">
    <property type="match status" value="1"/>
</dbReference>
<dbReference type="Pfam" id="PF03168">
    <property type="entry name" value="LEA_2"/>
    <property type="match status" value="1"/>
</dbReference>
<keyword evidence="1" id="KW-0732">Signal</keyword>
<dbReference type="SMART" id="SM00769">
    <property type="entry name" value="WHy"/>
    <property type="match status" value="1"/>
</dbReference>
<dbReference type="InterPro" id="IPR004864">
    <property type="entry name" value="LEA_2"/>
</dbReference>
<gene>
    <name evidence="3" type="ORF">HX099_07235</name>
</gene>
<evidence type="ECO:0000313" key="4">
    <source>
        <dbReference type="Proteomes" id="UP001173465"/>
    </source>
</evidence>
<reference evidence="3" key="1">
    <citation type="submission" date="2020-06" db="EMBL/GenBank/DDBJ databases">
        <authorList>
            <person name="Dong N."/>
        </authorList>
    </citation>
    <scope>NUCLEOTIDE SEQUENCE</scope>
    <source>
        <strain evidence="3">DF46-2-2</strain>
    </source>
</reference>
<feature type="chain" id="PRO_5043790219" evidence="1">
    <location>
        <begin position="28"/>
        <end position="161"/>
    </location>
</feature>
<feature type="signal peptide" evidence="1">
    <location>
        <begin position="1"/>
        <end position="27"/>
    </location>
</feature>
<dbReference type="InterPro" id="IPR013990">
    <property type="entry name" value="WHy-dom"/>
</dbReference>
<dbReference type="Proteomes" id="UP001173465">
    <property type="component" value="Unassembled WGS sequence"/>
</dbReference>